<dbReference type="Proteomes" id="UP000460298">
    <property type="component" value="Unassembled WGS sequence"/>
</dbReference>
<proteinExistence type="predicted"/>
<feature type="domain" description="Enoyl reductase (ER)" evidence="1">
    <location>
        <begin position="10"/>
        <end position="321"/>
    </location>
</feature>
<dbReference type="Gene3D" id="3.40.50.720">
    <property type="entry name" value="NAD(P)-binding Rossmann-like Domain"/>
    <property type="match status" value="1"/>
</dbReference>
<dbReference type="GO" id="GO:0008270">
    <property type="term" value="F:zinc ion binding"/>
    <property type="evidence" value="ECO:0007669"/>
    <property type="project" value="InterPro"/>
</dbReference>
<dbReference type="PANTHER" id="PTHR44013:SF1">
    <property type="entry name" value="ZINC-TYPE ALCOHOL DEHYDROGENASE-LIKE PROTEIN C16A3.02C"/>
    <property type="match status" value="1"/>
</dbReference>
<dbReference type="InterPro" id="IPR011032">
    <property type="entry name" value="GroES-like_sf"/>
</dbReference>
<dbReference type="PROSITE" id="PS01162">
    <property type="entry name" value="QOR_ZETA_CRYSTAL"/>
    <property type="match status" value="1"/>
</dbReference>
<comment type="caution">
    <text evidence="2">The sequence shown here is derived from an EMBL/GenBank/DDBJ whole genome shotgun (WGS) entry which is preliminary data.</text>
</comment>
<gene>
    <name evidence="2" type="ORF">F9K24_00170</name>
</gene>
<name>A0A833H506_9LEPT</name>
<dbReference type="EMBL" id="WBUI01000001">
    <property type="protein sequence ID" value="KAB2935175.1"/>
    <property type="molecule type" value="Genomic_DNA"/>
</dbReference>
<dbReference type="InterPro" id="IPR002364">
    <property type="entry name" value="Quin_OxRdtase/zeta-crystal_CS"/>
</dbReference>
<dbReference type="Gene3D" id="3.90.180.10">
    <property type="entry name" value="Medium-chain alcohol dehydrogenases, catalytic domain"/>
    <property type="match status" value="1"/>
</dbReference>
<dbReference type="InterPro" id="IPR052733">
    <property type="entry name" value="Chloroplast_QOR"/>
</dbReference>
<dbReference type="SUPFAM" id="SSF51735">
    <property type="entry name" value="NAD(P)-binding Rossmann-fold domains"/>
    <property type="match status" value="1"/>
</dbReference>
<dbReference type="Pfam" id="PF08240">
    <property type="entry name" value="ADH_N"/>
    <property type="match status" value="1"/>
</dbReference>
<accession>A0A833H506</accession>
<dbReference type="SMART" id="SM00829">
    <property type="entry name" value="PKS_ER"/>
    <property type="match status" value="1"/>
</dbReference>
<dbReference type="SUPFAM" id="SSF50129">
    <property type="entry name" value="GroES-like"/>
    <property type="match status" value="1"/>
</dbReference>
<reference evidence="2 3" key="1">
    <citation type="submission" date="2019-10" db="EMBL/GenBank/DDBJ databases">
        <title>Extracellular Electron Transfer in a Candidatus Methanoperedens spp. Enrichment Culture.</title>
        <authorList>
            <person name="Berger S."/>
            <person name="Rangel Shaw D."/>
            <person name="Berben T."/>
            <person name="In 'T Zandt M."/>
            <person name="Frank J."/>
            <person name="Reimann J."/>
            <person name="Jetten M.S.M."/>
            <person name="Welte C.U."/>
        </authorList>
    </citation>
    <scope>NUCLEOTIDE SEQUENCE [LARGE SCALE GENOMIC DNA]</scope>
    <source>
        <strain evidence="2">SB12</strain>
    </source>
</reference>
<organism evidence="2 3">
    <name type="scientific">Leptonema illini</name>
    <dbReference type="NCBI Taxonomy" id="183"/>
    <lineage>
        <taxon>Bacteria</taxon>
        <taxon>Pseudomonadati</taxon>
        <taxon>Spirochaetota</taxon>
        <taxon>Spirochaetia</taxon>
        <taxon>Leptospirales</taxon>
        <taxon>Leptospiraceae</taxon>
        <taxon>Leptonema</taxon>
    </lineage>
</organism>
<dbReference type="InterPro" id="IPR036291">
    <property type="entry name" value="NAD(P)-bd_dom_sf"/>
</dbReference>
<sequence length="323" mass="34864">MKAIVFEKYGPPEVLQMREVARATPGERDVLVRVRAVSLNAADWRMMRADPFLARLYSGLLRPRRITTLGADVAGVVEAVGSQVSRFKPGDEVFGDVFASNFGGLAEYKCAGEDELILKPQSVSFEEAAALPLAGMTALHALRDAAKVQSGQQVLINGASGGVGTYAIQIARHLGAEVTAVCSGAKQELARSLGAHSVIDYAKEDFTKSGRLYDAIIGVNGYRSLDEYRRCLTPSGIYAMVGGDGRQLFQALLLGPFYTLASKKKVVTVSSKPNRADLELLSELLAQGRIRSVIDRRYPLEESAEAMRYLEAGHAAGKIIVTI</sequence>
<dbReference type="InterPro" id="IPR013154">
    <property type="entry name" value="ADH-like_N"/>
</dbReference>
<dbReference type="CDD" id="cd08267">
    <property type="entry name" value="MDR1"/>
    <property type="match status" value="1"/>
</dbReference>
<evidence type="ECO:0000313" key="3">
    <source>
        <dbReference type="Proteomes" id="UP000460298"/>
    </source>
</evidence>
<dbReference type="Pfam" id="PF13602">
    <property type="entry name" value="ADH_zinc_N_2"/>
    <property type="match status" value="1"/>
</dbReference>
<protein>
    <submittedName>
        <fullName evidence="2">NAD(P)-dependent alcohol dehydrogenase</fullName>
    </submittedName>
</protein>
<dbReference type="AlphaFoldDB" id="A0A833H506"/>
<evidence type="ECO:0000259" key="1">
    <source>
        <dbReference type="SMART" id="SM00829"/>
    </source>
</evidence>
<evidence type="ECO:0000313" key="2">
    <source>
        <dbReference type="EMBL" id="KAB2935175.1"/>
    </source>
</evidence>
<dbReference type="InterPro" id="IPR020843">
    <property type="entry name" value="ER"/>
</dbReference>
<dbReference type="PANTHER" id="PTHR44013">
    <property type="entry name" value="ZINC-TYPE ALCOHOL DEHYDROGENASE-LIKE PROTEIN C16A3.02C"/>
    <property type="match status" value="1"/>
</dbReference>
<dbReference type="GO" id="GO:0016491">
    <property type="term" value="F:oxidoreductase activity"/>
    <property type="evidence" value="ECO:0007669"/>
    <property type="project" value="InterPro"/>
</dbReference>